<reference evidence="1 2" key="1">
    <citation type="submission" date="2019-05" db="EMBL/GenBank/DDBJ databases">
        <title>Panacibacter sp. strain 17mud1-8 Genome sequencing and assembly.</title>
        <authorList>
            <person name="Chhetri G."/>
        </authorList>
    </citation>
    <scope>NUCLEOTIDE SEQUENCE [LARGE SCALE GENOMIC DNA]</scope>
    <source>
        <strain evidence="1 2">17mud1-8</strain>
    </source>
</reference>
<accession>A0A4U3L8I3</accession>
<evidence type="ECO:0000313" key="2">
    <source>
        <dbReference type="Proteomes" id="UP000305848"/>
    </source>
</evidence>
<evidence type="ECO:0008006" key="3">
    <source>
        <dbReference type="Google" id="ProtNLM"/>
    </source>
</evidence>
<sequence>MKIGMILECQPAGPDAAVYPYIAKKLCEDLEIEKPETLVNKQRLMNEAPEVAQTLLQNGCDIVFIIWDKKPRWGEGGNCETDTAALTTALTQLGINMTQIRLCCIDEMMESWMIADSRGFMNWIRSKTNHALQNIGDHATPAEQTDPKNRIKRYLRDHFNKIKYNDYDHNLQIVKAFPDFNRTAANNSSFKYFKDSIEEICP</sequence>
<protein>
    <recommendedName>
        <fullName evidence="3">DUF4276 family protein</fullName>
    </recommendedName>
</protein>
<keyword evidence="2" id="KW-1185">Reference proteome</keyword>
<dbReference type="EMBL" id="SZQL01000003">
    <property type="protein sequence ID" value="TKK70216.1"/>
    <property type="molecule type" value="Genomic_DNA"/>
</dbReference>
<proteinExistence type="predicted"/>
<dbReference type="OrthoDB" id="995454at2"/>
<dbReference type="Proteomes" id="UP000305848">
    <property type="component" value="Unassembled WGS sequence"/>
</dbReference>
<dbReference type="RefSeq" id="WP_137260761.1">
    <property type="nucleotide sequence ID" value="NZ_SZQL01000003.1"/>
</dbReference>
<name>A0A4U3L8I3_9BACT</name>
<comment type="caution">
    <text evidence="1">The sequence shown here is derived from an EMBL/GenBank/DDBJ whole genome shotgun (WGS) entry which is preliminary data.</text>
</comment>
<dbReference type="AlphaFoldDB" id="A0A4U3L8I3"/>
<gene>
    <name evidence="1" type="ORF">FC093_05560</name>
</gene>
<evidence type="ECO:0000313" key="1">
    <source>
        <dbReference type="EMBL" id="TKK70216.1"/>
    </source>
</evidence>
<organism evidence="1 2">
    <name type="scientific">Ilyomonas limi</name>
    <dbReference type="NCBI Taxonomy" id="2575867"/>
    <lineage>
        <taxon>Bacteria</taxon>
        <taxon>Pseudomonadati</taxon>
        <taxon>Bacteroidota</taxon>
        <taxon>Chitinophagia</taxon>
        <taxon>Chitinophagales</taxon>
        <taxon>Chitinophagaceae</taxon>
        <taxon>Ilyomonas</taxon>
    </lineage>
</organism>